<protein>
    <submittedName>
        <fullName evidence="2">Uncharacterized protein</fullName>
    </submittedName>
</protein>
<dbReference type="VEuPathDB" id="TrichDB:TVAG_093860"/>
<reference evidence="2" key="2">
    <citation type="journal article" date="2007" name="Science">
        <title>Draft genome sequence of the sexually transmitted pathogen Trichomonas vaginalis.</title>
        <authorList>
            <person name="Carlton J.M."/>
            <person name="Hirt R.P."/>
            <person name="Silva J.C."/>
            <person name="Delcher A.L."/>
            <person name="Schatz M."/>
            <person name="Zhao Q."/>
            <person name="Wortman J.R."/>
            <person name="Bidwell S.L."/>
            <person name="Alsmark U.C.M."/>
            <person name="Besteiro S."/>
            <person name="Sicheritz-Ponten T."/>
            <person name="Noel C.J."/>
            <person name="Dacks J.B."/>
            <person name="Foster P.G."/>
            <person name="Simillion C."/>
            <person name="Van de Peer Y."/>
            <person name="Miranda-Saavedra D."/>
            <person name="Barton G.J."/>
            <person name="Westrop G.D."/>
            <person name="Mueller S."/>
            <person name="Dessi D."/>
            <person name="Fiori P.L."/>
            <person name="Ren Q."/>
            <person name="Paulsen I."/>
            <person name="Zhang H."/>
            <person name="Bastida-Corcuera F.D."/>
            <person name="Simoes-Barbosa A."/>
            <person name="Brown M.T."/>
            <person name="Hayes R.D."/>
            <person name="Mukherjee M."/>
            <person name="Okumura C.Y."/>
            <person name="Schneider R."/>
            <person name="Smith A.J."/>
            <person name="Vanacova S."/>
            <person name="Villalvazo M."/>
            <person name="Haas B.J."/>
            <person name="Pertea M."/>
            <person name="Feldblyum T.V."/>
            <person name="Utterback T.R."/>
            <person name="Shu C.L."/>
            <person name="Osoegawa K."/>
            <person name="de Jong P.J."/>
            <person name="Hrdy I."/>
            <person name="Horvathova L."/>
            <person name="Zubacova Z."/>
            <person name="Dolezal P."/>
            <person name="Malik S.B."/>
            <person name="Logsdon J.M. Jr."/>
            <person name="Henze K."/>
            <person name="Gupta A."/>
            <person name="Wang C.C."/>
            <person name="Dunne R.L."/>
            <person name="Upcroft J.A."/>
            <person name="Upcroft P."/>
            <person name="White O."/>
            <person name="Salzberg S.L."/>
            <person name="Tang P."/>
            <person name="Chiu C.-H."/>
            <person name="Lee Y.-S."/>
            <person name="Embley T.M."/>
            <person name="Coombs G.H."/>
            <person name="Mottram J.C."/>
            <person name="Tachezy J."/>
            <person name="Fraser-Liggett C.M."/>
            <person name="Johnson P.J."/>
        </authorList>
    </citation>
    <scope>NUCLEOTIDE SEQUENCE [LARGE SCALE GENOMIC DNA]</scope>
    <source>
        <strain evidence="2">G3</strain>
    </source>
</reference>
<dbReference type="EMBL" id="DS113185">
    <property type="protein sequence ID" value="EAY22212.1"/>
    <property type="molecule type" value="Genomic_DNA"/>
</dbReference>
<feature type="compositionally biased region" description="Acidic residues" evidence="1">
    <location>
        <begin position="390"/>
        <end position="399"/>
    </location>
</feature>
<dbReference type="SMR" id="A2DBK9"/>
<feature type="compositionally biased region" description="Basic and acidic residues" evidence="1">
    <location>
        <begin position="280"/>
        <end position="352"/>
    </location>
</feature>
<dbReference type="RefSeq" id="XP_001583198.1">
    <property type="nucleotide sequence ID" value="XM_001583148.1"/>
</dbReference>
<dbReference type="AlphaFoldDB" id="A2DBK9"/>
<dbReference type="InParanoid" id="A2DBK9"/>
<keyword evidence="3" id="KW-1185">Reference proteome</keyword>
<evidence type="ECO:0000313" key="3">
    <source>
        <dbReference type="Proteomes" id="UP000001542"/>
    </source>
</evidence>
<gene>
    <name evidence="2" type="ORF">TVAG_093860</name>
</gene>
<evidence type="ECO:0000256" key="1">
    <source>
        <dbReference type="SAM" id="MobiDB-lite"/>
    </source>
</evidence>
<reference evidence="2" key="1">
    <citation type="submission" date="2006-10" db="EMBL/GenBank/DDBJ databases">
        <authorList>
            <person name="Amadeo P."/>
            <person name="Zhao Q."/>
            <person name="Wortman J."/>
            <person name="Fraser-Liggett C."/>
            <person name="Carlton J."/>
        </authorList>
    </citation>
    <scope>NUCLEOTIDE SEQUENCE</scope>
    <source>
        <strain evidence="2">G3</strain>
    </source>
</reference>
<dbReference type="VEuPathDB" id="TrichDB:TVAGG3_0381840"/>
<feature type="region of interest" description="Disordered" evidence="1">
    <location>
        <begin position="267"/>
        <end position="427"/>
    </location>
</feature>
<name>A2DBK9_TRIV3</name>
<feature type="compositionally biased region" description="Acidic residues" evidence="1">
    <location>
        <begin position="411"/>
        <end position="427"/>
    </location>
</feature>
<dbReference type="Proteomes" id="UP000001542">
    <property type="component" value="Unassembled WGS sequence"/>
</dbReference>
<accession>A2DBK9</accession>
<dbReference type="KEGG" id="tva:5467766"/>
<feature type="compositionally biased region" description="Basic and acidic residues" evidence="1">
    <location>
        <begin position="400"/>
        <end position="410"/>
    </location>
</feature>
<sequence length="427" mass="49542">MSKSEEFHWRGGDVLKEKEYIDAEYKKSITEYRKNLMIKNSLEKELEAATADLEEKQGYSNALQSFMNGTEQGGKEYELKQKLDQIHSEIQQKSAELATMSECQNPAAVAALSKENATLLIEGQRNAKLIANSDAQTDTIIRQLAACTISDPYQYACQLDISMIRESRHKTVLRQLVSSLKGSFDMSQKIMPSKTDYSQKLRDHFTDSITLKAAMKDAHFNYRYDVEDHNMHIKALISHIDELNSRLEDLKLQDYVISIDELNQQFQPKKPTEATSEEVEERRNNKKERHENLLQEDKKRQADAENAAKREKREADRKRREELKQAEEKREEERRKDLEKYQARKRAEEEHQRKLKLSGPFGQKKKPSTTENKSTKITPSTTIKEKVEEFVDDENENNEEDKPKEEKTENVDDGDDAQVEIGSESDE</sequence>
<organism evidence="2 3">
    <name type="scientific">Trichomonas vaginalis (strain ATCC PRA-98 / G3)</name>
    <dbReference type="NCBI Taxonomy" id="412133"/>
    <lineage>
        <taxon>Eukaryota</taxon>
        <taxon>Metamonada</taxon>
        <taxon>Parabasalia</taxon>
        <taxon>Trichomonadida</taxon>
        <taxon>Trichomonadidae</taxon>
        <taxon>Trichomonas</taxon>
    </lineage>
</organism>
<evidence type="ECO:0000313" key="2">
    <source>
        <dbReference type="EMBL" id="EAY22212.1"/>
    </source>
</evidence>
<proteinExistence type="predicted"/>